<dbReference type="SMART" id="SM00882">
    <property type="entry name" value="CoA_trans"/>
    <property type="match status" value="1"/>
</dbReference>
<dbReference type="AlphaFoldDB" id="A0AAN0KCK8"/>
<dbReference type="KEGG" id="broo:brsh051_05900"/>
<gene>
    <name evidence="5" type="ORF">brsh051_05900</name>
</gene>
<evidence type="ECO:0000313" key="5">
    <source>
        <dbReference type="EMBL" id="BEH01309.1"/>
    </source>
</evidence>
<name>A0AAN0KCK8_9ACTN</name>
<evidence type="ECO:0000256" key="4">
    <source>
        <dbReference type="PIRSR" id="PIRSR000858-1"/>
    </source>
</evidence>
<dbReference type="InterPro" id="IPR037171">
    <property type="entry name" value="NagB/RpiA_transferase-like"/>
</dbReference>
<evidence type="ECO:0000313" key="6">
    <source>
        <dbReference type="Proteomes" id="UP001431656"/>
    </source>
</evidence>
<dbReference type="Proteomes" id="UP001431656">
    <property type="component" value="Chromosome"/>
</dbReference>
<comment type="similarity">
    <text evidence="1 3">Belongs to the 3-oxoacid CoA-transferase family.</text>
</comment>
<dbReference type="InterPro" id="IPR014388">
    <property type="entry name" value="3-oxoacid_CoA-transferase"/>
</dbReference>
<evidence type="ECO:0000256" key="2">
    <source>
        <dbReference type="ARBA" id="ARBA00022679"/>
    </source>
</evidence>
<keyword evidence="2 3" id="KW-0808">Transferase</keyword>
<dbReference type="RefSeq" id="WP_286267413.1">
    <property type="nucleotide sequence ID" value="NZ_AP028056.1"/>
</dbReference>
<sequence>MVQFLSGPQAAEYIKDGDSIALLGNGGAVLEPRMVYRCIEERFLATGSPRDLSLSHSTGIGDKAVEGMSRFAHEGMVKRVIGGHWGWSPRMQQLAAEGKIQAYNLPLGVIVSQYREIAAKRPGLITKTGLGTYADPRIDGGRLNLATPNDLVRLIEIDGQTWLHYRPWQVDVGIVRGTTADEDGNITFEEEVAFLEAQAIAQAAHNCGGIVIAQVHHVAERGSLDPQLVKIPGMLVDIVVVDPDQWQTSEGRYDPALCGRQRKPIGSLPAMPLTQRKVIARRAAMEVKPGMIFNLGYGMPDGVASVCSEEGITNTLTATIEQGLVGGTPASGDIFGAAYNASAFVDSPSQFDFYSGGGLDLTCLGLAQVDERGNVNVSRFGTTIAGCGGFIDISQSAGTCIFCGTFTAGGLKTSIVDGELRILHEGHSRKFVKRVEHVTFSGQHALDEEQTVWYVTERCVFRLGSTGLELAEIAPGVDLQTDILDQMGFLPLIRADLKLMDPRIFDEGLMGLAHQAEALR</sequence>
<keyword evidence="6" id="KW-1185">Reference proteome</keyword>
<dbReference type="GO" id="GO:0046952">
    <property type="term" value="P:ketone body catabolic process"/>
    <property type="evidence" value="ECO:0007669"/>
    <property type="project" value="InterPro"/>
</dbReference>
<dbReference type="PIRSF" id="PIRSF000858">
    <property type="entry name" value="SCOT-t"/>
    <property type="match status" value="1"/>
</dbReference>
<protein>
    <submittedName>
        <fullName evidence="5">Acyl CoA:acetate/3-ketoacid CoA transferase</fullName>
    </submittedName>
</protein>
<dbReference type="Pfam" id="PF01144">
    <property type="entry name" value="CoA_trans"/>
    <property type="match status" value="1"/>
</dbReference>
<dbReference type="SUPFAM" id="SSF100950">
    <property type="entry name" value="NagB/RpiA/CoA transferase-like"/>
    <property type="match status" value="2"/>
</dbReference>
<organism evidence="5 6">
    <name type="scientific">Brooklawnia propionicigenes</name>
    <dbReference type="NCBI Taxonomy" id="3041175"/>
    <lineage>
        <taxon>Bacteria</taxon>
        <taxon>Bacillati</taxon>
        <taxon>Actinomycetota</taxon>
        <taxon>Actinomycetes</taxon>
        <taxon>Propionibacteriales</taxon>
        <taxon>Propionibacteriaceae</taxon>
        <taxon>Brooklawnia</taxon>
    </lineage>
</organism>
<dbReference type="PANTHER" id="PTHR43293">
    <property type="entry name" value="ACETATE COA-TRANSFERASE YDIF"/>
    <property type="match status" value="1"/>
</dbReference>
<evidence type="ECO:0000256" key="1">
    <source>
        <dbReference type="ARBA" id="ARBA00007154"/>
    </source>
</evidence>
<proteinExistence type="inferred from homology"/>
<evidence type="ECO:0000256" key="3">
    <source>
        <dbReference type="PIRNR" id="PIRNR000858"/>
    </source>
</evidence>
<dbReference type="InterPro" id="IPR004165">
    <property type="entry name" value="CoA_trans_fam_I"/>
</dbReference>
<dbReference type="GO" id="GO:0008410">
    <property type="term" value="F:CoA-transferase activity"/>
    <property type="evidence" value="ECO:0007669"/>
    <property type="project" value="InterPro"/>
</dbReference>
<dbReference type="Gene3D" id="3.40.1080.10">
    <property type="entry name" value="Glutaconate Coenzyme A-transferase"/>
    <property type="match status" value="2"/>
</dbReference>
<dbReference type="PANTHER" id="PTHR43293:SF1">
    <property type="entry name" value="ACETATE COA-TRANSFERASE YDIF"/>
    <property type="match status" value="1"/>
</dbReference>
<reference evidence="5" key="1">
    <citation type="journal article" date="2024" name="Int. J. Syst. Evol. Microbiol.">
        <title>Brooklawnia propionicigenes sp. nov., a facultatively anaerobic, propionate-producing bacterium isolated from a methanogenic reactor treating waste from cattle farms.</title>
        <authorList>
            <person name="Akita Y."/>
            <person name="Ueki A."/>
            <person name="Tonouchi A."/>
            <person name="Sugawara Y."/>
            <person name="Honma S."/>
            <person name="Kaku N."/>
            <person name="Ueki K."/>
        </authorList>
    </citation>
    <scope>NUCLEOTIDE SEQUENCE</scope>
    <source>
        <strain evidence="5">SH051</strain>
    </source>
</reference>
<feature type="active site" description="5-glutamyl coenzyme A thioester intermediate" evidence="4">
    <location>
        <position position="321"/>
    </location>
</feature>
<dbReference type="EMBL" id="AP028056">
    <property type="protein sequence ID" value="BEH01309.1"/>
    <property type="molecule type" value="Genomic_DNA"/>
</dbReference>
<accession>A0AAN0KCK8</accession>